<evidence type="ECO:0000313" key="2">
    <source>
        <dbReference type="EMBL" id="RLE48254.1"/>
    </source>
</evidence>
<proteinExistence type="predicted"/>
<feature type="non-terminal residue" evidence="2">
    <location>
        <position position="196"/>
    </location>
</feature>
<evidence type="ECO:0000313" key="3">
    <source>
        <dbReference type="Proteomes" id="UP000278475"/>
    </source>
</evidence>
<reference evidence="2 3" key="1">
    <citation type="submission" date="2018-06" db="EMBL/GenBank/DDBJ databases">
        <title>Extensive metabolic versatility and redundancy in microbially diverse, dynamic hydrothermal sediments.</title>
        <authorList>
            <person name="Dombrowski N."/>
            <person name="Teske A."/>
            <person name="Baker B.J."/>
        </authorList>
    </citation>
    <scope>NUCLEOTIDE SEQUENCE [LARGE SCALE GENOMIC DNA]</scope>
    <source>
        <strain evidence="2">B66_G16</strain>
    </source>
</reference>
<comment type="caution">
    <text evidence="2">The sequence shown here is derived from an EMBL/GenBank/DDBJ whole genome shotgun (WGS) entry which is preliminary data.</text>
</comment>
<dbReference type="AlphaFoldDB" id="A0A497EMZ4"/>
<accession>A0A497EMZ4</accession>
<dbReference type="PANTHER" id="PTHR34236:SF1">
    <property type="entry name" value="DIMETHYL SULFOXIDE REDUCTASE TRANSCRIPTIONAL ACTIVATOR"/>
    <property type="match status" value="1"/>
</dbReference>
<gene>
    <name evidence="2" type="ORF">DRJ31_07580</name>
</gene>
<dbReference type="EMBL" id="QMQV01000084">
    <property type="protein sequence ID" value="RLE48254.1"/>
    <property type="molecule type" value="Genomic_DNA"/>
</dbReference>
<sequence length="196" mass="22485">MVFVNNGLLDVVIEVQTPRELLELLREGVQFNIADIRYSGDGYVSHLISFPADKARKVQQLFQKLGFKLKAVNISEDRCHAVVTRSCIVCRAIVENGAFMVFGKLSEEGLMEFRFISDFKSYRSILDDLQRRGVPYKVKEITYHKPKGLLTDNQERILFIALKLGFFDYPRRISLEELASKLKISPPTLSEVIRRG</sequence>
<protein>
    <recommendedName>
        <fullName evidence="1">HTH bat-type domain-containing protein</fullName>
    </recommendedName>
</protein>
<dbReference type="Proteomes" id="UP000278475">
    <property type="component" value="Unassembled WGS sequence"/>
</dbReference>
<name>A0A497EMZ4_9CREN</name>
<dbReference type="InterPro" id="IPR007050">
    <property type="entry name" value="HTH_bacterioopsin"/>
</dbReference>
<dbReference type="Pfam" id="PF04967">
    <property type="entry name" value="HTH_10"/>
    <property type="match status" value="1"/>
</dbReference>
<feature type="domain" description="HTH bat-type" evidence="1">
    <location>
        <begin position="150"/>
        <end position="195"/>
    </location>
</feature>
<organism evidence="2 3">
    <name type="scientific">Thermoproteota archaeon</name>
    <dbReference type="NCBI Taxonomy" id="2056631"/>
    <lineage>
        <taxon>Archaea</taxon>
        <taxon>Thermoproteota</taxon>
    </lineage>
</organism>
<dbReference type="PANTHER" id="PTHR34236">
    <property type="entry name" value="DIMETHYL SULFOXIDE REDUCTASE TRANSCRIPTIONAL ACTIVATOR"/>
    <property type="match status" value="1"/>
</dbReference>
<evidence type="ECO:0000259" key="1">
    <source>
        <dbReference type="Pfam" id="PF04967"/>
    </source>
</evidence>